<keyword evidence="4" id="KW-0804">Transcription</keyword>
<evidence type="ECO:0000256" key="1">
    <source>
        <dbReference type="ARBA" id="ARBA00009437"/>
    </source>
</evidence>
<dbReference type="InterPro" id="IPR050389">
    <property type="entry name" value="LysR-type_TF"/>
</dbReference>
<dbReference type="GO" id="GO:0003700">
    <property type="term" value="F:DNA-binding transcription factor activity"/>
    <property type="evidence" value="ECO:0007669"/>
    <property type="project" value="InterPro"/>
</dbReference>
<dbReference type="Proteomes" id="UP000179934">
    <property type="component" value="Unassembled WGS sequence"/>
</dbReference>
<comment type="similarity">
    <text evidence="1">Belongs to the LysR transcriptional regulatory family.</text>
</comment>
<reference evidence="6 7" key="1">
    <citation type="submission" date="2016-09" db="EMBL/GenBank/DDBJ databases">
        <title>Draft Genome Sequence of Aeromonas sobria Strain 08005, Isolated from Sick Rana catesbeiana.</title>
        <authorList>
            <person name="Yang Q."/>
        </authorList>
    </citation>
    <scope>NUCLEOTIDE SEQUENCE [LARGE SCALE GENOMIC DNA]</scope>
    <source>
        <strain evidence="6 7">08005</strain>
    </source>
</reference>
<dbReference type="OrthoDB" id="8557381at2"/>
<evidence type="ECO:0000256" key="2">
    <source>
        <dbReference type="ARBA" id="ARBA00023015"/>
    </source>
</evidence>
<proteinExistence type="inferred from homology"/>
<dbReference type="SUPFAM" id="SSF46785">
    <property type="entry name" value="Winged helix' DNA-binding domain"/>
    <property type="match status" value="1"/>
</dbReference>
<dbReference type="InterPro" id="IPR005119">
    <property type="entry name" value="LysR_subst-bd"/>
</dbReference>
<gene>
    <name evidence="6" type="ORF">BJD16_09525</name>
</gene>
<dbReference type="InterPro" id="IPR000847">
    <property type="entry name" value="LysR_HTH_N"/>
</dbReference>
<dbReference type="PROSITE" id="PS50931">
    <property type="entry name" value="HTH_LYSR"/>
    <property type="match status" value="1"/>
</dbReference>
<accession>A0A1S2D2M7</accession>
<dbReference type="SUPFAM" id="SSF53850">
    <property type="entry name" value="Periplasmic binding protein-like II"/>
    <property type="match status" value="1"/>
</dbReference>
<dbReference type="InterPro" id="IPR036388">
    <property type="entry name" value="WH-like_DNA-bd_sf"/>
</dbReference>
<protein>
    <submittedName>
        <fullName evidence="6">Transcriptional regulator</fullName>
    </submittedName>
</protein>
<dbReference type="Gene3D" id="3.40.190.10">
    <property type="entry name" value="Periplasmic binding protein-like II"/>
    <property type="match status" value="2"/>
</dbReference>
<dbReference type="Pfam" id="PF03466">
    <property type="entry name" value="LysR_substrate"/>
    <property type="match status" value="1"/>
</dbReference>
<dbReference type="PANTHER" id="PTHR30118:SF6">
    <property type="entry name" value="HTH-TYPE TRANSCRIPTIONAL REGULATOR LEUO"/>
    <property type="match status" value="1"/>
</dbReference>
<sequence>MSHVDLNLFRVLDAVIRYGGVTTAAEMMEMTPSAISQAISRLTALVGEQLFVRQGRGITPTARALSLHHEIMVPLHDMERSLQRTDLFDHHTSRRTFRIAGVPDIDVFFLPELNNLLQIQAPNCQLEWNTQVQDEALRQNSLYLHSIDLVLATKPMVEQSIENEQIMSQPLRIACRKDHPRIRQAPDMTTFFNEKHVVLQARRLDNLLLNTLTKAPLPPRQIAYESDSLLTALHLVSRTDWLCVASQWHMDMLGDTLALASYPLPWVSEDCPVYMSWHKSSNQDAGLNWLKQQVRNVCSF</sequence>
<feature type="domain" description="HTH lysR-type" evidence="5">
    <location>
        <begin position="4"/>
        <end position="61"/>
    </location>
</feature>
<keyword evidence="2" id="KW-0805">Transcription regulation</keyword>
<dbReference type="GeneID" id="58921367"/>
<dbReference type="RefSeq" id="WP_042019208.1">
    <property type="nucleotide sequence ID" value="NZ_CDBW01000006.1"/>
</dbReference>
<dbReference type="Gene3D" id="1.10.10.10">
    <property type="entry name" value="Winged helix-like DNA-binding domain superfamily/Winged helix DNA-binding domain"/>
    <property type="match status" value="1"/>
</dbReference>
<dbReference type="STRING" id="646.BJD16_09525"/>
<dbReference type="GO" id="GO:0003677">
    <property type="term" value="F:DNA binding"/>
    <property type="evidence" value="ECO:0007669"/>
    <property type="project" value="UniProtKB-KW"/>
</dbReference>
<comment type="caution">
    <text evidence="6">The sequence shown here is derived from an EMBL/GenBank/DDBJ whole genome shotgun (WGS) entry which is preliminary data.</text>
</comment>
<dbReference type="InterPro" id="IPR036390">
    <property type="entry name" value="WH_DNA-bd_sf"/>
</dbReference>
<dbReference type="EMBL" id="MKFU01000004">
    <property type="protein sequence ID" value="OHY95204.1"/>
    <property type="molecule type" value="Genomic_DNA"/>
</dbReference>
<dbReference type="PANTHER" id="PTHR30118">
    <property type="entry name" value="HTH-TYPE TRANSCRIPTIONAL REGULATOR LEUO-RELATED"/>
    <property type="match status" value="1"/>
</dbReference>
<dbReference type="AlphaFoldDB" id="A0A1S2D2M7"/>
<evidence type="ECO:0000313" key="6">
    <source>
        <dbReference type="EMBL" id="OHY95204.1"/>
    </source>
</evidence>
<evidence type="ECO:0000259" key="5">
    <source>
        <dbReference type="PROSITE" id="PS50931"/>
    </source>
</evidence>
<name>A0A1S2D2M7_AERSO</name>
<dbReference type="Pfam" id="PF00126">
    <property type="entry name" value="HTH_1"/>
    <property type="match status" value="1"/>
</dbReference>
<evidence type="ECO:0000313" key="7">
    <source>
        <dbReference type="Proteomes" id="UP000179934"/>
    </source>
</evidence>
<evidence type="ECO:0000256" key="3">
    <source>
        <dbReference type="ARBA" id="ARBA00023125"/>
    </source>
</evidence>
<evidence type="ECO:0000256" key="4">
    <source>
        <dbReference type="ARBA" id="ARBA00023163"/>
    </source>
</evidence>
<keyword evidence="3" id="KW-0238">DNA-binding</keyword>
<organism evidence="6 7">
    <name type="scientific">Aeromonas sobria</name>
    <dbReference type="NCBI Taxonomy" id="646"/>
    <lineage>
        <taxon>Bacteria</taxon>
        <taxon>Pseudomonadati</taxon>
        <taxon>Pseudomonadota</taxon>
        <taxon>Gammaproteobacteria</taxon>
        <taxon>Aeromonadales</taxon>
        <taxon>Aeromonadaceae</taxon>
        <taxon>Aeromonas</taxon>
    </lineage>
</organism>